<dbReference type="Proteomes" id="UP001254848">
    <property type="component" value="Unassembled WGS sequence"/>
</dbReference>
<gene>
    <name evidence="1" type="ORF">Q4T40_06735</name>
</gene>
<keyword evidence="2" id="KW-1185">Reference proteome</keyword>
<dbReference type="RefSeq" id="WP_413779456.1">
    <property type="nucleotide sequence ID" value="NZ_JAUOZS010000001.1"/>
</dbReference>
<reference evidence="1 2" key="1">
    <citation type="submission" date="2023-07" db="EMBL/GenBank/DDBJ databases">
        <title>The novel representative of Negativicutes class, Anaeroselena agilis gen. nov. sp. nov.</title>
        <authorList>
            <person name="Prokofeva M.I."/>
            <person name="Elcheninov A.G."/>
            <person name="Klyukina A."/>
            <person name="Kublanov I.V."/>
            <person name="Frolov E.N."/>
            <person name="Podosokorskaya O.A."/>
        </authorList>
    </citation>
    <scope>NUCLEOTIDE SEQUENCE [LARGE SCALE GENOMIC DNA]</scope>
    <source>
        <strain evidence="1 2">4137-cl</strain>
    </source>
</reference>
<organism evidence="1 2">
    <name type="scientific">Anaeroselena agilis</name>
    <dbReference type="NCBI Taxonomy" id="3063788"/>
    <lineage>
        <taxon>Bacteria</taxon>
        <taxon>Bacillati</taxon>
        <taxon>Bacillota</taxon>
        <taxon>Negativicutes</taxon>
        <taxon>Acetonemataceae</taxon>
        <taxon>Anaeroselena</taxon>
    </lineage>
</organism>
<dbReference type="EMBL" id="JAUOZS010000001">
    <property type="protein sequence ID" value="MDT8900925.1"/>
    <property type="molecule type" value="Genomic_DNA"/>
</dbReference>
<protein>
    <submittedName>
        <fullName evidence="1">Uncharacterized protein</fullName>
    </submittedName>
</protein>
<evidence type="ECO:0000313" key="1">
    <source>
        <dbReference type="EMBL" id="MDT8900925.1"/>
    </source>
</evidence>
<comment type="caution">
    <text evidence="1">The sequence shown here is derived from an EMBL/GenBank/DDBJ whole genome shotgun (WGS) entry which is preliminary data.</text>
</comment>
<accession>A0ABU3NWZ1</accession>
<proteinExistence type="predicted"/>
<evidence type="ECO:0000313" key="2">
    <source>
        <dbReference type="Proteomes" id="UP001254848"/>
    </source>
</evidence>
<sequence>MNRDWFYPKLVYIAEQYLHTKLIFFGPDLEDFSFNECGENKWLPSICLVTTDSEAHKRLLVIGIPCILRKFGGACITFTIGGK</sequence>
<name>A0ABU3NWZ1_9FIRM</name>